<reference evidence="13" key="3">
    <citation type="submission" date="2015-06" db="UniProtKB">
        <authorList>
            <consortium name="EnsemblMetazoa"/>
        </authorList>
    </citation>
    <scope>IDENTIFICATION</scope>
</reference>
<dbReference type="STRING" id="6412.T1FNX3"/>
<evidence type="ECO:0000256" key="9">
    <source>
        <dbReference type="SAM" id="MobiDB-lite"/>
    </source>
</evidence>
<evidence type="ECO:0000313" key="13">
    <source>
        <dbReference type="EnsemblMetazoa" id="HelroP186287"/>
    </source>
</evidence>
<keyword evidence="8" id="KW-0472">Membrane</keyword>
<dbReference type="InterPro" id="IPR023175">
    <property type="entry name" value="Vta1/CALS_N_sf"/>
</dbReference>
<dbReference type="EnsemblMetazoa" id="HelroT186287">
    <property type="protein sequence ID" value="HelroP186287"/>
    <property type="gene ID" value="HelroG186287"/>
</dbReference>
<protein>
    <recommendedName>
        <fullName evidence="15">Vta1/callose synthase N-terminal domain-containing protein</fullName>
    </recommendedName>
</protein>
<keyword evidence="14" id="KW-1185">Reference proteome</keyword>
<dbReference type="PANTHER" id="PTHR46009">
    <property type="entry name" value="VACUOLAR PROTEIN SORTING-ASSOCIATED PROTEIN VTA1 HOMOLOG"/>
    <property type="match status" value="1"/>
</dbReference>
<feature type="compositionally biased region" description="Polar residues" evidence="9">
    <location>
        <begin position="287"/>
        <end position="298"/>
    </location>
</feature>
<dbReference type="Pfam" id="PF18097">
    <property type="entry name" value="Vta1_C"/>
    <property type="match status" value="1"/>
</dbReference>
<dbReference type="InParanoid" id="T1FNX3"/>
<dbReference type="InterPro" id="IPR041212">
    <property type="entry name" value="Vta1_C"/>
</dbReference>
<dbReference type="GO" id="GO:0015031">
    <property type="term" value="P:protein transport"/>
    <property type="evidence" value="ECO:0007669"/>
    <property type="project" value="UniProtKB-KW"/>
</dbReference>
<feature type="region of interest" description="Disordered" evidence="9">
    <location>
        <begin position="230"/>
        <end position="298"/>
    </location>
</feature>
<dbReference type="EMBL" id="AMQM01009046">
    <property type="status" value="NOT_ANNOTATED_CDS"/>
    <property type="molecule type" value="Genomic_DNA"/>
</dbReference>
<comment type="similarity">
    <text evidence="3">Belongs to the VTA1 family.</text>
</comment>
<evidence type="ECO:0000256" key="5">
    <source>
        <dbReference type="ARBA" id="ARBA00022490"/>
    </source>
</evidence>
<gene>
    <name evidence="13" type="primary">20210520</name>
    <name evidence="12" type="ORF">HELRODRAFT_186287</name>
</gene>
<dbReference type="RefSeq" id="XP_009012117.1">
    <property type="nucleotide sequence ID" value="XM_009013869.1"/>
</dbReference>
<dbReference type="InterPro" id="IPR039431">
    <property type="entry name" value="Vta1/CALS_N"/>
</dbReference>
<evidence type="ECO:0008006" key="15">
    <source>
        <dbReference type="Google" id="ProtNLM"/>
    </source>
</evidence>
<evidence type="ECO:0000256" key="4">
    <source>
        <dbReference type="ARBA" id="ARBA00022448"/>
    </source>
</evidence>
<proteinExistence type="inferred from homology"/>
<reference evidence="14" key="1">
    <citation type="submission" date="2012-12" db="EMBL/GenBank/DDBJ databases">
        <authorList>
            <person name="Hellsten U."/>
            <person name="Grimwood J."/>
            <person name="Chapman J.A."/>
            <person name="Shapiro H."/>
            <person name="Aerts A."/>
            <person name="Otillar R.P."/>
            <person name="Terry A.Y."/>
            <person name="Boore J.L."/>
            <person name="Simakov O."/>
            <person name="Marletaz F."/>
            <person name="Cho S.-J."/>
            <person name="Edsinger-Gonzales E."/>
            <person name="Havlak P."/>
            <person name="Kuo D.-H."/>
            <person name="Larsson T."/>
            <person name="Lv J."/>
            <person name="Arendt D."/>
            <person name="Savage R."/>
            <person name="Osoegawa K."/>
            <person name="de Jong P."/>
            <person name="Lindberg D.R."/>
            <person name="Seaver E.C."/>
            <person name="Weisblat D.A."/>
            <person name="Putnam N.H."/>
            <person name="Grigoriev I.V."/>
            <person name="Rokhsar D.S."/>
        </authorList>
    </citation>
    <scope>NUCLEOTIDE SEQUENCE</scope>
</reference>
<sequence length="343" mass="38216">MSDSLSNVPPSFKPIQHYLKTAAEHDKRDPVVAYYCRLYAMQKGMEIDKKSPESRNFLRLLMGHLEEMKVQLKDNEAIQSELVGQAHVENYAIKLFFYADTEDRKSNFGKNVVKAFYTSSMLFDVLTTFGELPEELEKSRKYAKWKAAYIHNCLKVGATPQPGPQAEAADELGISTDHQFQLPQSSASLIANLPPASNPVTNTANYSSNSASDDAGASRPYFMNQQINKVLPLDPSPGHRNVSLSPFNQPPAHFNEQPSYPQPSSSSSQPPQLTFPHNYIDAPAQPQPAQRHTSATNFQPKHEDFSKAMKFCKFANSALQYEDAPTAILNLTKALNIMKTGSE</sequence>
<organism evidence="13 14">
    <name type="scientific">Helobdella robusta</name>
    <name type="common">Californian leech</name>
    <dbReference type="NCBI Taxonomy" id="6412"/>
    <lineage>
        <taxon>Eukaryota</taxon>
        <taxon>Metazoa</taxon>
        <taxon>Spiralia</taxon>
        <taxon>Lophotrochozoa</taxon>
        <taxon>Annelida</taxon>
        <taxon>Clitellata</taxon>
        <taxon>Hirudinea</taxon>
        <taxon>Rhynchobdellida</taxon>
        <taxon>Glossiphoniidae</taxon>
        <taxon>Helobdella</taxon>
    </lineage>
</organism>
<dbReference type="GO" id="GO:0032511">
    <property type="term" value="P:late endosome to vacuole transport via multivesicular body sorting pathway"/>
    <property type="evidence" value="ECO:0000318"/>
    <property type="project" value="GO_Central"/>
</dbReference>
<dbReference type="CTD" id="20210520"/>
<dbReference type="Gene3D" id="1.25.40.270">
    <property type="entry name" value="Vacuolar protein sorting-associated protein vta1"/>
    <property type="match status" value="1"/>
</dbReference>
<dbReference type="GO" id="GO:0010008">
    <property type="term" value="C:endosome membrane"/>
    <property type="evidence" value="ECO:0007669"/>
    <property type="project" value="UniProtKB-SubCell"/>
</dbReference>
<keyword evidence="4" id="KW-0813">Transport</keyword>
<dbReference type="OMA" id="AYWCEYH"/>
<accession>T1FNX3</accession>
<reference evidence="12 14" key="2">
    <citation type="journal article" date="2013" name="Nature">
        <title>Insights into bilaterian evolution from three spiralian genomes.</title>
        <authorList>
            <person name="Simakov O."/>
            <person name="Marletaz F."/>
            <person name="Cho S.J."/>
            <person name="Edsinger-Gonzales E."/>
            <person name="Havlak P."/>
            <person name="Hellsten U."/>
            <person name="Kuo D.H."/>
            <person name="Larsson T."/>
            <person name="Lv J."/>
            <person name="Arendt D."/>
            <person name="Savage R."/>
            <person name="Osoegawa K."/>
            <person name="de Jong P."/>
            <person name="Grimwood J."/>
            <person name="Chapman J.A."/>
            <person name="Shapiro H."/>
            <person name="Aerts A."/>
            <person name="Otillar R.P."/>
            <person name="Terry A.Y."/>
            <person name="Boore J.L."/>
            <person name="Grigoriev I.V."/>
            <person name="Lindberg D.R."/>
            <person name="Seaver E.C."/>
            <person name="Weisblat D.A."/>
            <person name="Putnam N.H."/>
            <person name="Rokhsar D.S."/>
        </authorList>
    </citation>
    <scope>NUCLEOTIDE SEQUENCE</scope>
</reference>
<evidence type="ECO:0000256" key="6">
    <source>
        <dbReference type="ARBA" id="ARBA00022753"/>
    </source>
</evidence>
<evidence type="ECO:0000313" key="12">
    <source>
        <dbReference type="EMBL" id="ESO09762.1"/>
    </source>
</evidence>
<dbReference type="InterPro" id="IPR044538">
    <property type="entry name" value="Vta1-like"/>
</dbReference>
<keyword evidence="7" id="KW-0653">Protein transport</keyword>
<feature type="domain" description="Vta1/callose synthase N-terminal" evidence="10">
    <location>
        <begin position="15"/>
        <end position="155"/>
    </location>
</feature>
<dbReference type="KEGG" id="hro:HELRODRAFT_186287"/>
<dbReference type="eggNOG" id="KOG0917">
    <property type="taxonomic scope" value="Eukaryota"/>
</dbReference>
<evidence type="ECO:0000256" key="7">
    <source>
        <dbReference type="ARBA" id="ARBA00022927"/>
    </source>
</evidence>
<evidence type="ECO:0000256" key="8">
    <source>
        <dbReference type="ARBA" id="ARBA00023136"/>
    </source>
</evidence>
<evidence type="ECO:0000259" key="10">
    <source>
        <dbReference type="Pfam" id="PF04652"/>
    </source>
</evidence>
<dbReference type="Proteomes" id="UP000015101">
    <property type="component" value="Unassembled WGS sequence"/>
</dbReference>
<name>T1FNX3_HELRO</name>
<evidence type="ECO:0000256" key="3">
    <source>
        <dbReference type="ARBA" id="ARBA00007895"/>
    </source>
</evidence>
<keyword evidence="5" id="KW-0963">Cytoplasm</keyword>
<dbReference type="HOGENOM" id="CLU_030378_1_0_1"/>
<dbReference type="GeneID" id="20210520"/>
<dbReference type="GO" id="GO:0005771">
    <property type="term" value="C:multivesicular body"/>
    <property type="evidence" value="ECO:0000318"/>
    <property type="project" value="GO_Central"/>
</dbReference>
<evidence type="ECO:0000256" key="1">
    <source>
        <dbReference type="ARBA" id="ARBA00004481"/>
    </source>
</evidence>
<dbReference type="OrthoDB" id="391137at2759"/>
<evidence type="ECO:0000259" key="11">
    <source>
        <dbReference type="Pfam" id="PF18097"/>
    </source>
</evidence>
<feature type="domain" description="Vta1 C-terminal" evidence="11">
    <location>
        <begin position="303"/>
        <end position="338"/>
    </location>
</feature>
<dbReference type="PANTHER" id="PTHR46009:SF1">
    <property type="entry name" value="VACUOLAR PROTEIN SORTING-ASSOCIATED PROTEIN VTA1 HOMOLOG"/>
    <property type="match status" value="1"/>
</dbReference>
<evidence type="ECO:0000256" key="2">
    <source>
        <dbReference type="ARBA" id="ARBA00004496"/>
    </source>
</evidence>
<dbReference type="EMBL" id="KB095913">
    <property type="protein sequence ID" value="ESO09762.1"/>
    <property type="molecule type" value="Genomic_DNA"/>
</dbReference>
<comment type="subcellular location">
    <subcellularLocation>
        <location evidence="2">Cytoplasm</location>
    </subcellularLocation>
    <subcellularLocation>
        <location evidence="1">Endosome membrane</location>
        <topology evidence="1">Peripheral membrane protein</topology>
    </subcellularLocation>
</comment>
<feature type="compositionally biased region" description="Low complexity" evidence="9">
    <location>
        <begin position="257"/>
        <end position="272"/>
    </location>
</feature>
<dbReference type="AlphaFoldDB" id="T1FNX3"/>
<dbReference type="FunCoup" id="T1FNX3">
    <property type="interactions" value="1763"/>
</dbReference>
<keyword evidence="6" id="KW-0967">Endosome</keyword>
<dbReference type="Pfam" id="PF04652">
    <property type="entry name" value="Vta1"/>
    <property type="match status" value="1"/>
</dbReference>
<dbReference type="Gene3D" id="1.20.5.420">
    <property type="entry name" value="Immunoglobulin FC, subunit C"/>
    <property type="match status" value="1"/>
</dbReference>
<evidence type="ECO:0000313" key="14">
    <source>
        <dbReference type="Proteomes" id="UP000015101"/>
    </source>
</evidence>